<proteinExistence type="predicted"/>
<comment type="caution">
    <text evidence="1">The sequence shown here is derived from an EMBL/GenBank/DDBJ whole genome shotgun (WGS) entry which is preliminary data.</text>
</comment>
<dbReference type="EMBL" id="QBMP01000002">
    <property type="protein sequence ID" value="PZO61297.1"/>
    <property type="molecule type" value="Genomic_DNA"/>
</dbReference>
<gene>
    <name evidence="1" type="ORF">DCF15_00290</name>
</gene>
<accession>A0A2W4XXT7</accession>
<name>A0A2W4XXT7_9CYAN</name>
<organism evidence="1 2">
    <name type="scientific">Phormidesmis priestleyi</name>
    <dbReference type="NCBI Taxonomy" id="268141"/>
    <lineage>
        <taxon>Bacteria</taxon>
        <taxon>Bacillati</taxon>
        <taxon>Cyanobacteriota</taxon>
        <taxon>Cyanophyceae</taxon>
        <taxon>Leptolyngbyales</taxon>
        <taxon>Leptolyngbyaceae</taxon>
        <taxon>Phormidesmis</taxon>
    </lineage>
</organism>
<dbReference type="Gene3D" id="6.10.10.30">
    <property type="entry name" value="Catalase hpii, N-terminal domain-like"/>
    <property type="match status" value="1"/>
</dbReference>
<evidence type="ECO:0000313" key="2">
    <source>
        <dbReference type="Proteomes" id="UP000249794"/>
    </source>
</evidence>
<evidence type="ECO:0000313" key="1">
    <source>
        <dbReference type="EMBL" id="PZO61297.1"/>
    </source>
</evidence>
<dbReference type="Proteomes" id="UP000249794">
    <property type="component" value="Unassembled WGS sequence"/>
</dbReference>
<sequence>MEDYALPEKMAHFNRKRISEQVG</sequence>
<reference evidence="2" key="1">
    <citation type="submission" date="2018-04" db="EMBL/GenBank/DDBJ databases">
        <authorList>
            <person name="Cornet L."/>
        </authorList>
    </citation>
    <scope>NUCLEOTIDE SEQUENCE [LARGE SCALE GENOMIC DNA]</scope>
</reference>
<protein>
    <submittedName>
        <fullName evidence="1">Uncharacterized protein</fullName>
    </submittedName>
</protein>
<reference evidence="1 2" key="2">
    <citation type="submission" date="2018-06" db="EMBL/GenBank/DDBJ databases">
        <title>Metagenomic assembly of (sub)arctic Cyanobacteria and their associated microbiome from non-axenic cultures.</title>
        <authorList>
            <person name="Baurain D."/>
        </authorList>
    </citation>
    <scope>NUCLEOTIDE SEQUENCE [LARGE SCALE GENOMIC DNA]</scope>
    <source>
        <strain evidence="1">ULC027bin1</strain>
    </source>
</reference>
<dbReference type="AlphaFoldDB" id="A0A2W4XXT7"/>